<protein>
    <submittedName>
        <fullName evidence="2">Uncharacterized protein</fullName>
    </submittedName>
</protein>
<dbReference type="Gramene" id="BGIOSGA022918-TA">
    <property type="protein sequence ID" value="BGIOSGA022918-PA"/>
    <property type="gene ID" value="BGIOSGA022918"/>
</dbReference>
<gene>
    <name evidence="2" type="ORF">OsI_22984</name>
</gene>
<accession>B8B2D4</accession>
<proteinExistence type="predicted"/>
<reference evidence="2 3" key="1">
    <citation type="journal article" date="2005" name="PLoS Biol.">
        <title>The genomes of Oryza sativa: a history of duplications.</title>
        <authorList>
            <person name="Yu J."/>
            <person name="Wang J."/>
            <person name="Lin W."/>
            <person name="Li S."/>
            <person name="Li H."/>
            <person name="Zhou J."/>
            <person name="Ni P."/>
            <person name="Dong W."/>
            <person name="Hu S."/>
            <person name="Zeng C."/>
            <person name="Zhang J."/>
            <person name="Zhang Y."/>
            <person name="Li R."/>
            <person name="Xu Z."/>
            <person name="Li S."/>
            <person name="Li X."/>
            <person name="Zheng H."/>
            <person name="Cong L."/>
            <person name="Lin L."/>
            <person name="Yin J."/>
            <person name="Geng J."/>
            <person name="Li G."/>
            <person name="Shi J."/>
            <person name="Liu J."/>
            <person name="Lv H."/>
            <person name="Li J."/>
            <person name="Wang J."/>
            <person name="Deng Y."/>
            <person name="Ran L."/>
            <person name="Shi X."/>
            <person name="Wang X."/>
            <person name="Wu Q."/>
            <person name="Li C."/>
            <person name="Ren X."/>
            <person name="Wang J."/>
            <person name="Wang X."/>
            <person name="Li D."/>
            <person name="Liu D."/>
            <person name="Zhang X."/>
            <person name="Ji Z."/>
            <person name="Zhao W."/>
            <person name="Sun Y."/>
            <person name="Zhang Z."/>
            <person name="Bao J."/>
            <person name="Han Y."/>
            <person name="Dong L."/>
            <person name="Ji J."/>
            <person name="Chen P."/>
            <person name="Wu S."/>
            <person name="Liu J."/>
            <person name="Xiao Y."/>
            <person name="Bu D."/>
            <person name="Tan J."/>
            <person name="Yang L."/>
            <person name="Ye C."/>
            <person name="Zhang J."/>
            <person name="Xu J."/>
            <person name="Zhou Y."/>
            <person name="Yu Y."/>
            <person name="Zhang B."/>
            <person name="Zhuang S."/>
            <person name="Wei H."/>
            <person name="Liu B."/>
            <person name="Lei M."/>
            <person name="Yu H."/>
            <person name="Li Y."/>
            <person name="Xu H."/>
            <person name="Wei S."/>
            <person name="He X."/>
            <person name="Fang L."/>
            <person name="Zhang Z."/>
            <person name="Zhang Y."/>
            <person name="Huang X."/>
            <person name="Su Z."/>
            <person name="Tong W."/>
            <person name="Li J."/>
            <person name="Tong Z."/>
            <person name="Li S."/>
            <person name="Ye J."/>
            <person name="Wang L."/>
            <person name="Fang L."/>
            <person name="Lei T."/>
            <person name="Chen C."/>
            <person name="Chen H."/>
            <person name="Xu Z."/>
            <person name="Li H."/>
            <person name="Huang H."/>
            <person name="Zhang F."/>
            <person name="Xu H."/>
            <person name="Li N."/>
            <person name="Zhao C."/>
            <person name="Li S."/>
            <person name="Dong L."/>
            <person name="Huang Y."/>
            <person name="Li L."/>
            <person name="Xi Y."/>
            <person name="Qi Q."/>
            <person name="Li W."/>
            <person name="Zhang B."/>
            <person name="Hu W."/>
            <person name="Zhang Y."/>
            <person name="Tian X."/>
            <person name="Jiao Y."/>
            <person name="Liang X."/>
            <person name="Jin J."/>
            <person name="Gao L."/>
            <person name="Zheng W."/>
            <person name="Hao B."/>
            <person name="Liu S."/>
            <person name="Wang W."/>
            <person name="Yuan L."/>
            <person name="Cao M."/>
            <person name="McDermott J."/>
            <person name="Samudrala R."/>
            <person name="Wang J."/>
            <person name="Wong G.K."/>
            <person name="Yang H."/>
        </authorList>
    </citation>
    <scope>NUCLEOTIDE SEQUENCE [LARGE SCALE GENOMIC DNA]</scope>
    <source>
        <strain evidence="3">cv. 93-11</strain>
    </source>
</reference>
<keyword evidence="3" id="KW-1185">Reference proteome</keyword>
<sequence>MTREQGSKAAEAASSPCDDAGAGEQGGGGSVLSAAPPADMCFSHRLQTCSCSIVGEANGRAAGAGDKEKAWPERRAYSWLLALAKISGMREFLVDLRSQEGCC</sequence>
<feature type="region of interest" description="Disordered" evidence="1">
    <location>
        <begin position="1"/>
        <end position="31"/>
    </location>
</feature>
<dbReference type="AlphaFoldDB" id="B8B2D4"/>
<dbReference type="HOGENOM" id="CLU_2268257_0_0_1"/>
<evidence type="ECO:0000313" key="3">
    <source>
        <dbReference type="Proteomes" id="UP000007015"/>
    </source>
</evidence>
<dbReference type="Proteomes" id="UP000007015">
    <property type="component" value="Chromosome 6"/>
</dbReference>
<name>B8B2D4_ORYSI</name>
<organism evidence="2 3">
    <name type="scientific">Oryza sativa subsp. indica</name>
    <name type="common">Rice</name>
    <dbReference type="NCBI Taxonomy" id="39946"/>
    <lineage>
        <taxon>Eukaryota</taxon>
        <taxon>Viridiplantae</taxon>
        <taxon>Streptophyta</taxon>
        <taxon>Embryophyta</taxon>
        <taxon>Tracheophyta</taxon>
        <taxon>Spermatophyta</taxon>
        <taxon>Magnoliopsida</taxon>
        <taxon>Liliopsida</taxon>
        <taxon>Poales</taxon>
        <taxon>Poaceae</taxon>
        <taxon>BOP clade</taxon>
        <taxon>Oryzoideae</taxon>
        <taxon>Oryzeae</taxon>
        <taxon>Oryzinae</taxon>
        <taxon>Oryza</taxon>
        <taxon>Oryza sativa</taxon>
    </lineage>
</organism>
<evidence type="ECO:0000313" key="2">
    <source>
        <dbReference type="EMBL" id="EEC80618.1"/>
    </source>
</evidence>
<dbReference type="EMBL" id="CM000131">
    <property type="protein sequence ID" value="EEC80618.1"/>
    <property type="molecule type" value="Genomic_DNA"/>
</dbReference>
<evidence type="ECO:0000256" key="1">
    <source>
        <dbReference type="SAM" id="MobiDB-lite"/>
    </source>
</evidence>